<evidence type="ECO:0000256" key="1">
    <source>
        <dbReference type="ARBA" id="ARBA00008563"/>
    </source>
</evidence>
<dbReference type="SUPFAM" id="SSF141091">
    <property type="entry name" value="L21p-like"/>
    <property type="match status" value="1"/>
</dbReference>
<dbReference type="GO" id="GO:0019843">
    <property type="term" value="F:rRNA binding"/>
    <property type="evidence" value="ECO:0007669"/>
    <property type="project" value="UniProtKB-UniRule"/>
</dbReference>
<dbReference type="PANTHER" id="PTHR21349:SF0">
    <property type="entry name" value="LARGE RIBOSOMAL SUBUNIT PROTEIN BL21M"/>
    <property type="match status" value="1"/>
</dbReference>
<dbReference type="PANTHER" id="PTHR21349">
    <property type="entry name" value="50S RIBOSOMAL PROTEIN L21"/>
    <property type="match status" value="1"/>
</dbReference>
<comment type="function">
    <text evidence="4 5">This protein binds to 23S rRNA in the presence of protein L20.</text>
</comment>
<dbReference type="STRING" id="1798371.A2W14_00180"/>
<comment type="caution">
    <text evidence="6">The sequence shown here is derived from an EMBL/GenBank/DDBJ whole genome shotgun (WGS) entry which is preliminary data.</text>
</comment>
<evidence type="ECO:0000256" key="5">
    <source>
        <dbReference type="RuleBase" id="RU000562"/>
    </source>
</evidence>
<dbReference type="GO" id="GO:0005737">
    <property type="term" value="C:cytoplasm"/>
    <property type="evidence" value="ECO:0007669"/>
    <property type="project" value="UniProtKB-ARBA"/>
</dbReference>
<comment type="subunit">
    <text evidence="4">Part of the 50S ribosomal subunit. Contacts protein L20.</text>
</comment>
<accession>A0A1F5YS67</accession>
<sequence>MNYAIAEVGGKQYVLTEGKKVIVDKIDQKEGENYSFDKILLVKSAESLLIGTPYVENVKVSGKIVKQYKGEKIDVMKFKAKVRYRRKIGFRPFLTDILVEEIKTSAKIDNREKRV</sequence>
<comment type="similarity">
    <text evidence="1 4 5">Belongs to the bacterial ribosomal protein bL21 family.</text>
</comment>
<proteinExistence type="inferred from homology"/>
<dbReference type="AlphaFoldDB" id="A0A1F5YS67"/>
<dbReference type="EMBL" id="MFJA01000046">
    <property type="protein sequence ID" value="OGG02913.1"/>
    <property type="molecule type" value="Genomic_DNA"/>
</dbReference>
<dbReference type="InterPro" id="IPR001787">
    <property type="entry name" value="Ribosomal_bL21"/>
</dbReference>
<protein>
    <recommendedName>
        <fullName evidence="4">Large ribosomal subunit protein bL21</fullName>
    </recommendedName>
</protein>
<keyword evidence="2 4" id="KW-0689">Ribosomal protein</keyword>
<keyword evidence="4 5" id="KW-0694">RNA-binding</keyword>
<evidence type="ECO:0000256" key="3">
    <source>
        <dbReference type="ARBA" id="ARBA00023274"/>
    </source>
</evidence>
<gene>
    <name evidence="4" type="primary">rplU</name>
    <name evidence="6" type="ORF">A2W14_00180</name>
</gene>
<name>A0A1F5YS67_9BACT</name>
<dbReference type="InterPro" id="IPR028909">
    <property type="entry name" value="bL21-like"/>
</dbReference>
<evidence type="ECO:0000256" key="2">
    <source>
        <dbReference type="ARBA" id="ARBA00022980"/>
    </source>
</evidence>
<evidence type="ECO:0000256" key="4">
    <source>
        <dbReference type="HAMAP-Rule" id="MF_01363"/>
    </source>
</evidence>
<organism evidence="6 7">
    <name type="scientific">Candidatus Gottesmanbacteria bacterium RBG_16_37_8</name>
    <dbReference type="NCBI Taxonomy" id="1798371"/>
    <lineage>
        <taxon>Bacteria</taxon>
        <taxon>Candidatus Gottesmaniibacteriota</taxon>
    </lineage>
</organism>
<dbReference type="GO" id="GO:1990904">
    <property type="term" value="C:ribonucleoprotein complex"/>
    <property type="evidence" value="ECO:0007669"/>
    <property type="project" value="UniProtKB-KW"/>
</dbReference>
<keyword evidence="4 5" id="KW-0699">rRNA-binding</keyword>
<evidence type="ECO:0000313" key="6">
    <source>
        <dbReference type="EMBL" id="OGG02913.1"/>
    </source>
</evidence>
<dbReference type="HAMAP" id="MF_01363">
    <property type="entry name" value="Ribosomal_bL21"/>
    <property type="match status" value="1"/>
</dbReference>
<dbReference type="Pfam" id="PF00829">
    <property type="entry name" value="Ribosomal_L21p"/>
    <property type="match status" value="1"/>
</dbReference>
<evidence type="ECO:0000313" key="7">
    <source>
        <dbReference type="Proteomes" id="UP000176665"/>
    </source>
</evidence>
<dbReference type="InterPro" id="IPR036164">
    <property type="entry name" value="bL21-like_sf"/>
</dbReference>
<dbReference type="Proteomes" id="UP000176665">
    <property type="component" value="Unassembled WGS sequence"/>
</dbReference>
<dbReference type="GO" id="GO:0006412">
    <property type="term" value="P:translation"/>
    <property type="evidence" value="ECO:0007669"/>
    <property type="project" value="UniProtKB-UniRule"/>
</dbReference>
<dbReference type="GO" id="GO:0003735">
    <property type="term" value="F:structural constituent of ribosome"/>
    <property type="evidence" value="ECO:0007669"/>
    <property type="project" value="InterPro"/>
</dbReference>
<reference evidence="6 7" key="1">
    <citation type="journal article" date="2016" name="Nat. Commun.">
        <title>Thousands of microbial genomes shed light on interconnected biogeochemical processes in an aquifer system.</title>
        <authorList>
            <person name="Anantharaman K."/>
            <person name="Brown C.T."/>
            <person name="Hug L.A."/>
            <person name="Sharon I."/>
            <person name="Castelle C.J."/>
            <person name="Probst A.J."/>
            <person name="Thomas B.C."/>
            <person name="Singh A."/>
            <person name="Wilkins M.J."/>
            <person name="Karaoz U."/>
            <person name="Brodie E.L."/>
            <person name="Williams K.H."/>
            <person name="Hubbard S.S."/>
            <person name="Banfield J.F."/>
        </authorList>
    </citation>
    <scope>NUCLEOTIDE SEQUENCE [LARGE SCALE GENOMIC DNA]</scope>
</reference>
<dbReference type="NCBIfam" id="TIGR00061">
    <property type="entry name" value="L21"/>
    <property type="match status" value="1"/>
</dbReference>
<dbReference type="GO" id="GO:0005840">
    <property type="term" value="C:ribosome"/>
    <property type="evidence" value="ECO:0007669"/>
    <property type="project" value="UniProtKB-KW"/>
</dbReference>
<keyword evidence="3 4" id="KW-0687">Ribonucleoprotein</keyword>